<feature type="transmembrane region" description="Helical" evidence="1">
    <location>
        <begin position="12"/>
        <end position="30"/>
    </location>
</feature>
<proteinExistence type="predicted"/>
<protein>
    <submittedName>
        <fullName evidence="2">Diguanylate cyclase</fullName>
    </submittedName>
</protein>
<feature type="transmembrane region" description="Helical" evidence="1">
    <location>
        <begin position="157"/>
        <end position="176"/>
    </location>
</feature>
<keyword evidence="1" id="KW-0812">Transmembrane</keyword>
<sequence>MSDSATLANDPVLALLLYLVLPLWLLAGFADWLCHRRSDIAHTAGMRESLLHLLMFSEIAVPLLACLFLEINASVFLLIVVCFFLHEATALWDVSYAGRRRRITTFEQHVHSFLEILPLAATLLLAVRHWGQFLAMWGLGQETAEWRLRMKADPLPAAEVIGILAAAVVMEIIPYLEELWRGWQAGRGARRRGAAPG</sequence>
<keyword evidence="1" id="KW-1133">Transmembrane helix</keyword>
<evidence type="ECO:0000313" key="3">
    <source>
        <dbReference type="Proteomes" id="UP000290849"/>
    </source>
</evidence>
<organism evidence="2 3">
    <name type="scientific">Achromobacter aloeverae</name>
    <dbReference type="NCBI Taxonomy" id="1750518"/>
    <lineage>
        <taxon>Bacteria</taxon>
        <taxon>Pseudomonadati</taxon>
        <taxon>Pseudomonadota</taxon>
        <taxon>Betaproteobacteria</taxon>
        <taxon>Burkholderiales</taxon>
        <taxon>Alcaligenaceae</taxon>
        <taxon>Achromobacter</taxon>
    </lineage>
</organism>
<keyword evidence="3" id="KW-1185">Reference proteome</keyword>
<comment type="caution">
    <text evidence="2">The sequence shown here is derived from an EMBL/GenBank/DDBJ whole genome shotgun (WGS) entry which is preliminary data.</text>
</comment>
<dbReference type="Proteomes" id="UP000290849">
    <property type="component" value="Unassembled WGS sequence"/>
</dbReference>
<evidence type="ECO:0000256" key="1">
    <source>
        <dbReference type="SAM" id="Phobius"/>
    </source>
</evidence>
<dbReference type="OrthoDB" id="6028296at2"/>
<reference evidence="2 3" key="1">
    <citation type="journal article" date="2017" name="Int. J. Syst. Evol. Microbiol.">
        <title>Achromobacter aloeverae sp. nov., isolated from the root of Aloe vera (L.) Burm.f.</title>
        <authorList>
            <person name="Kuncharoen N."/>
            <person name="Muramatsu Y."/>
            <person name="Shibata C."/>
            <person name="Kamakura Y."/>
            <person name="Nakagawa Y."/>
            <person name="Tanasupawat S."/>
        </authorList>
    </citation>
    <scope>NUCLEOTIDE SEQUENCE [LARGE SCALE GENOMIC DNA]</scope>
    <source>
        <strain evidence="2 3">AVA-1</strain>
    </source>
</reference>
<evidence type="ECO:0000313" key="2">
    <source>
        <dbReference type="EMBL" id="RXN83325.1"/>
    </source>
</evidence>
<dbReference type="EMBL" id="PYAL01000010">
    <property type="protein sequence ID" value="RXN83325.1"/>
    <property type="molecule type" value="Genomic_DNA"/>
</dbReference>
<gene>
    <name evidence="2" type="ORF">C7R54_28000</name>
</gene>
<accession>A0A4Q1HCE2</accession>
<dbReference type="AlphaFoldDB" id="A0A4Q1HCE2"/>
<name>A0A4Q1HCE2_9BURK</name>
<dbReference type="RefSeq" id="WP_129154217.1">
    <property type="nucleotide sequence ID" value="NZ_JBHSDO010000003.1"/>
</dbReference>
<keyword evidence="1" id="KW-0472">Membrane</keyword>
<feature type="transmembrane region" description="Helical" evidence="1">
    <location>
        <begin position="116"/>
        <end position="137"/>
    </location>
</feature>